<name>A0A412G687_9FIRM</name>
<evidence type="ECO:0000259" key="5">
    <source>
        <dbReference type="SMART" id="SM00849"/>
    </source>
</evidence>
<comment type="cofactor">
    <cofactor evidence="1">
        <name>Zn(2+)</name>
        <dbReference type="ChEBI" id="CHEBI:29105"/>
    </cofactor>
</comment>
<evidence type="ECO:0000313" key="6">
    <source>
        <dbReference type="EMBL" id="RGR76793.1"/>
    </source>
</evidence>
<accession>A0A412G687</accession>
<feature type="domain" description="Metallo-beta-lactamase" evidence="5">
    <location>
        <begin position="23"/>
        <end position="192"/>
    </location>
</feature>
<dbReference type="AlphaFoldDB" id="A0A412G687"/>
<sequence length="212" mass="23371">MTALCAVMEVKMKIETIPSGAFATNCYILEDQGTVLILDPTGKPQRILDRLQDRVPAAIILTHGHFDHIGAVDELVRQFHCEVYVHPADQVLLEDETLNGMAGMTAHVRTQTTPLMEGTMKLGQIELQILEAPGHTPGSVLIVIGQDCFCGDVVFEGSVGRTDLPLGNDSQMRQTLKMVRMLNPQLNLYPGHGAATTLEKELNDNPFLRTRR</sequence>
<dbReference type="PANTHER" id="PTHR46233:SF3">
    <property type="entry name" value="HYDROXYACYLGLUTATHIONE HYDROLASE GLOC"/>
    <property type="match status" value="1"/>
</dbReference>
<dbReference type="SUPFAM" id="SSF56281">
    <property type="entry name" value="Metallo-hydrolase/oxidoreductase"/>
    <property type="match status" value="1"/>
</dbReference>
<dbReference type="PANTHER" id="PTHR46233">
    <property type="entry name" value="HYDROXYACYLGLUTATHIONE HYDROLASE GLOC"/>
    <property type="match status" value="1"/>
</dbReference>
<dbReference type="GO" id="GO:0016787">
    <property type="term" value="F:hydrolase activity"/>
    <property type="evidence" value="ECO:0007669"/>
    <property type="project" value="UniProtKB-KW"/>
</dbReference>
<dbReference type="InterPro" id="IPR051453">
    <property type="entry name" value="MBL_Glyoxalase_II"/>
</dbReference>
<gene>
    <name evidence="6" type="ORF">DWY25_00435</name>
</gene>
<organism evidence="6 7">
    <name type="scientific">Holdemania filiformis</name>
    <dbReference type="NCBI Taxonomy" id="61171"/>
    <lineage>
        <taxon>Bacteria</taxon>
        <taxon>Bacillati</taxon>
        <taxon>Bacillota</taxon>
        <taxon>Erysipelotrichia</taxon>
        <taxon>Erysipelotrichales</taxon>
        <taxon>Erysipelotrichaceae</taxon>
        <taxon>Holdemania</taxon>
    </lineage>
</organism>
<keyword evidence="3 6" id="KW-0378">Hydrolase</keyword>
<dbReference type="Gene3D" id="3.60.15.10">
    <property type="entry name" value="Ribonuclease Z/Hydroxyacylglutathione hydrolase-like"/>
    <property type="match status" value="1"/>
</dbReference>
<evidence type="ECO:0000256" key="3">
    <source>
        <dbReference type="ARBA" id="ARBA00022801"/>
    </source>
</evidence>
<dbReference type="CDD" id="cd06262">
    <property type="entry name" value="metallo-hydrolase-like_MBL-fold"/>
    <property type="match status" value="1"/>
</dbReference>
<dbReference type="GO" id="GO:0046872">
    <property type="term" value="F:metal ion binding"/>
    <property type="evidence" value="ECO:0007669"/>
    <property type="project" value="UniProtKB-KW"/>
</dbReference>
<dbReference type="Pfam" id="PF00753">
    <property type="entry name" value="Lactamase_B"/>
    <property type="match status" value="1"/>
</dbReference>
<dbReference type="Proteomes" id="UP000284178">
    <property type="component" value="Unassembled WGS sequence"/>
</dbReference>
<keyword evidence="2" id="KW-0479">Metal-binding</keyword>
<keyword evidence="4" id="KW-0862">Zinc</keyword>
<dbReference type="SMART" id="SM00849">
    <property type="entry name" value="Lactamase_B"/>
    <property type="match status" value="1"/>
</dbReference>
<evidence type="ECO:0000256" key="4">
    <source>
        <dbReference type="ARBA" id="ARBA00022833"/>
    </source>
</evidence>
<comment type="caution">
    <text evidence="6">The sequence shown here is derived from an EMBL/GenBank/DDBJ whole genome shotgun (WGS) entry which is preliminary data.</text>
</comment>
<dbReference type="EMBL" id="QRUP01000001">
    <property type="protein sequence ID" value="RGR76793.1"/>
    <property type="molecule type" value="Genomic_DNA"/>
</dbReference>
<proteinExistence type="predicted"/>
<protein>
    <submittedName>
        <fullName evidence="6">MBL fold metallo-hydrolase</fullName>
    </submittedName>
</protein>
<evidence type="ECO:0000256" key="2">
    <source>
        <dbReference type="ARBA" id="ARBA00022723"/>
    </source>
</evidence>
<dbReference type="InterPro" id="IPR001279">
    <property type="entry name" value="Metallo-B-lactamas"/>
</dbReference>
<dbReference type="InterPro" id="IPR036866">
    <property type="entry name" value="RibonucZ/Hydroxyglut_hydro"/>
</dbReference>
<evidence type="ECO:0000256" key="1">
    <source>
        <dbReference type="ARBA" id="ARBA00001947"/>
    </source>
</evidence>
<reference evidence="6 7" key="1">
    <citation type="submission" date="2018-08" db="EMBL/GenBank/DDBJ databases">
        <title>A genome reference for cultivated species of the human gut microbiota.</title>
        <authorList>
            <person name="Zou Y."/>
            <person name="Xue W."/>
            <person name="Luo G."/>
        </authorList>
    </citation>
    <scope>NUCLEOTIDE SEQUENCE [LARGE SCALE GENOMIC DNA]</scope>
    <source>
        <strain evidence="6 7">AF24-29</strain>
    </source>
</reference>
<keyword evidence="7" id="KW-1185">Reference proteome</keyword>
<evidence type="ECO:0000313" key="7">
    <source>
        <dbReference type="Proteomes" id="UP000284178"/>
    </source>
</evidence>